<dbReference type="GeneID" id="54294491"/>
<reference evidence="2" key="1">
    <citation type="journal article" date="2020" name="Stud. Mycol.">
        <title>101 Dothideomycetes genomes: a test case for predicting lifestyles and emergence of pathogens.</title>
        <authorList>
            <person name="Haridas S."/>
            <person name="Albert R."/>
            <person name="Binder M."/>
            <person name="Bloem J."/>
            <person name="Labutti K."/>
            <person name="Salamov A."/>
            <person name="Andreopoulos B."/>
            <person name="Baker S."/>
            <person name="Barry K."/>
            <person name="Bills G."/>
            <person name="Bluhm B."/>
            <person name="Cannon C."/>
            <person name="Castanera R."/>
            <person name="Culley D."/>
            <person name="Daum C."/>
            <person name="Ezra D."/>
            <person name="Gonzalez J."/>
            <person name="Henrissat B."/>
            <person name="Kuo A."/>
            <person name="Liang C."/>
            <person name="Lipzen A."/>
            <person name="Lutzoni F."/>
            <person name="Magnuson J."/>
            <person name="Mondo S."/>
            <person name="Nolan M."/>
            <person name="Ohm R."/>
            <person name="Pangilinan J."/>
            <person name="Park H.-J."/>
            <person name="Ramirez L."/>
            <person name="Alfaro M."/>
            <person name="Sun H."/>
            <person name="Tritt A."/>
            <person name="Yoshinaga Y."/>
            <person name="Zwiers L.-H."/>
            <person name="Turgeon B."/>
            <person name="Goodwin S."/>
            <person name="Spatafora J."/>
            <person name="Crous P."/>
            <person name="Grigoriev I."/>
        </authorList>
    </citation>
    <scope>NUCLEOTIDE SEQUENCE</scope>
    <source>
        <strain evidence="2">CBS 121167</strain>
    </source>
</reference>
<evidence type="ECO:0000313" key="3">
    <source>
        <dbReference type="Proteomes" id="UP000799438"/>
    </source>
</evidence>
<feature type="signal peptide" evidence="1">
    <location>
        <begin position="1"/>
        <end position="17"/>
    </location>
</feature>
<protein>
    <submittedName>
        <fullName evidence="2">Uncharacterized protein</fullName>
    </submittedName>
</protein>
<evidence type="ECO:0000256" key="1">
    <source>
        <dbReference type="SAM" id="SignalP"/>
    </source>
</evidence>
<dbReference type="Proteomes" id="UP000799438">
    <property type="component" value="Unassembled WGS sequence"/>
</dbReference>
<dbReference type="EMBL" id="ML995487">
    <property type="protein sequence ID" value="KAF2141231.1"/>
    <property type="molecule type" value="Genomic_DNA"/>
</dbReference>
<gene>
    <name evidence="2" type="ORF">K452DRAFT_228807</name>
</gene>
<organism evidence="2 3">
    <name type="scientific">Aplosporella prunicola CBS 121167</name>
    <dbReference type="NCBI Taxonomy" id="1176127"/>
    <lineage>
        <taxon>Eukaryota</taxon>
        <taxon>Fungi</taxon>
        <taxon>Dikarya</taxon>
        <taxon>Ascomycota</taxon>
        <taxon>Pezizomycotina</taxon>
        <taxon>Dothideomycetes</taxon>
        <taxon>Dothideomycetes incertae sedis</taxon>
        <taxon>Botryosphaeriales</taxon>
        <taxon>Aplosporellaceae</taxon>
        <taxon>Aplosporella</taxon>
    </lineage>
</organism>
<evidence type="ECO:0000313" key="2">
    <source>
        <dbReference type="EMBL" id="KAF2141231.1"/>
    </source>
</evidence>
<dbReference type="RefSeq" id="XP_033396944.1">
    <property type="nucleotide sequence ID" value="XM_033536995.1"/>
</dbReference>
<name>A0A6A6BFH1_9PEZI</name>
<proteinExistence type="predicted"/>
<keyword evidence="1" id="KW-0732">Signal</keyword>
<dbReference type="OrthoDB" id="1733656at2759"/>
<accession>A0A6A6BFH1</accession>
<feature type="chain" id="PRO_5025368162" evidence="1">
    <location>
        <begin position="18"/>
        <end position="243"/>
    </location>
</feature>
<dbReference type="AlphaFoldDB" id="A0A6A6BFH1"/>
<sequence length="243" mass="26392">MRFAQSLLVALPALAVAQEQVPLADRVKGWFNKAQNYVTESVPAVTAPVDAGAAKVAEVVVEPLTLENWRSVINSSNVATVDGPEEWMVFLTGGNKTCFGLCGNVTEAWNKSAPIIAASPSPPKLATIDCDEEGILCNTWAASPPSIVHMLLPAPLPDQSKPATTVRYIPLNRTSTTAKDIAEIHSLKKYEEVTPYEGVFHPFDGALVQYGVSVPAAYFFYYFSKMPSWLPMVAISLLSRTFM</sequence>
<keyword evidence="3" id="KW-1185">Reference proteome</keyword>